<dbReference type="AlphaFoldDB" id="A0A5J5IBI4"/>
<organism evidence="5 6">
    <name type="scientific">Ginsengibacter hankyongi</name>
    <dbReference type="NCBI Taxonomy" id="2607284"/>
    <lineage>
        <taxon>Bacteria</taxon>
        <taxon>Pseudomonadati</taxon>
        <taxon>Bacteroidota</taxon>
        <taxon>Chitinophagia</taxon>
        <taxon>Chitinophagales</taxon>
        <taxon>Chitinophagaceae</taxon>
        <taxon>Ginsengibacter</taxon>
    </lineage>
</organism>
<feature type="signal peptide" evidence="1">
    <location>
        <begin position="1"/>
        <end position="28"/>
    </location>
</feature>
<dbReference type="InterPro" id="IPR027291">
    <property type="entry name" value="Glyco_hydro_38_N_sf"/>
</dbReference>
<dbReference type="Pfam" id="PF01074">
    <property type="entry name" value="Glyco_hydro_38N"/>
    <property type="match status" value="1"/>
</dbReference>
<dbReference type="SUPFAM" id="SSF74650">
    <property type="entry name" value="Galactose mutarotase-like"/>
    <property type="match status" value="1"/>
</dbReference>
<reference evidence="5 6" key="1">
    <citation type="submission" date="2019-09" db="EMBL/GenBank/DDBJ databases">
        <title>Draft genome sequence of Ginsengibacter sp. BR5-29.</title>
        <authorList>
            <person name="Im W.-T."/>
        </authorList>
    </citation>
    <scope>NUCLEOTIDE SEQUENCE [LARGE SCALE GENOMIC DNA]</scope>
    <source>
        <strain evidence="5 6">BR5-29</strain>
    </source>
</reference>
<protein>
    <submittedName>
        <fullName evidence="5">Alpha-mannosidase</fullName>
    </submittedName>
</protein>
<dbReference type="EMBL" id="VYQF01000009">
    <property type="protein sequence ID" value="KAA9036139.1"/>
    <property type="molecule type" value="Genomic_DNA"/>
</dbReference>
<feature type="chain" id="PRO_5023908353" evidence="1">
    <location>
        <begin position="29"/>
        <end position="906"/>
    </location>
</feature>
<keyword evidence="6" id="KW-1185">Reference proteome</keyword>
<dbReference type="Gene3D" id="2.60.40.2220">
    <property type="match status" value="1"/>
</dbReference>
<name>A0A5J5IBI4_9BACT</name>
<feature type="domain" description="Glycoside hydrolase family 38 N-terminal" evidence="2">
    <location>
        <begin position="60"/>
        <end position="326"/>
    </location>
</feature>
<dbReference type="PANTHER" id="PTHR46017:SF1">
    <property type="entry name" value="ALPHA-MANNOSIDASE 2C1"/>
    <property type="match status" value="1"/>
</dbReference>
<feature type="domain" description="Glycosyl hydrolase family 38 C-terminal" evidence="3">
    <location>
        <begin position="543"/>
        <end position="689"/>
    </location>
</feature>
<dbReference type="RefSeq" id="WP_150416606.1">
    <property type="nucleotide sequence ID" value="NZ_VYQF01000009.1"/>
</dbReference>
<dbReference type="InterPro" id="IPR011682">
    <property type="entry name" value="Glyco_hydro_38_C"/>
</dbReference>
<dbReference type="Pfam" id="PF07748">
    <property type="entry name" value="Glyco_hydro_38C"/>
    <property type="match status" value="1"/>
</dbReference>
<sequence>MKKQINMWSKSILLLFSVCMLATANVAAQTNNAGVLKVSNSTFNLLKEVKELSAGRASIYLTITTHQDLAWCNSIEKCKIDRDTLWLTPFIKRLRESPSFQMDIEQSSIVKEYINRHPDEKDTLLNYMKEGRILVGAAFTQVYEDMYSGESLARQFYFGKKWLKDNFNNYNPTVYYNSDVPGRSLQMPQLMAKAGVDGMFFSRFERGLYNWFSPDGSFVTAYSPGHYIDFYNILAEDDTAALASMAEEVVYWLKNYNNKASAQKVIPAVLNYEFMWGQKPVQNLYPFINFWNNVSTVENENGERLPVTLPRFHFATFDKFIKNIKESSTIPGIIGERPNEWIYIHGPSHHWALSASREADVLLPAAEKFWSSDKMIDNTISYPKEQFLQAWESKIYPDHGWGGKDGQSTDDTFLAKFEEAKEKGGNLLNEAIQKIASQINTNTARGIPVVVFNSLSWDRTDPVTIPLGSIPGSHSSVGVYNSEGKLLPSQISDVVLDKNGYIDKGKITFIAGLVPSVGYDTYYLRPMDKVEPGKRMSFDKEFDNRFYHISFGKGGIEKLIDKSSGKEVLKSNGLTAGEIFTLKSEGTGAGEFDAIQQPTMVDFDKTGNYDTEWSVIEDGPIYTTFKYRQPIRNAVVEEFIKVYNTIKRIDFNIALKNWDGTLYREYRLALPLNITNSRVSYEVPYGVVNIGEDELRKPAGQIYQTLPEKIHPRSLENWMSASGKGFGVTMSSSVAAFDFMDVTGIAPNSTLLQPILLASRKSCHSEGNEYLQTGDHYYSFSLTTHAPGWDNGFQFGRQANETLEAVVDPVRTNGAKLTEKGSFVSVNKKNVIITAMKQAEDGDGIILRFFEIEGKDTDVEFRFKKSLKKAYKTNLIEEVSSEIPVTENYLKFSVKHNSIETIRVYW</sequence>
<evidence type="ECO:0000313" key="6">
    <source>
        <dbReference type="Proteomes" id="UP000326903"/>
    </source>
</evidence>
<dbReference type="SUPFAM" id="SSF88713">
    <property type="entry name" value="Glycoside hydrolase/deacetylase"/>
    <property type="match status" value="1"/>
</dbReference>
<feature type="domain" description="Glycosyl hydrolases family 38 C-terminal" evidence="4">
    <location>
        <begin position="830"/>
        <end position="902"/>
    </location>
</feature>
<dbReference type="Proteomes" id="UP000326903">
    <property type="component" value="Unassembled WGS sequence"/>
</dbReference>
<dbReference type="GO" id="GO:0004559">
    <property type="term" value="F:alpha-mannosidase activity"/>
    <property type="evidence" value="ECO:0007669"/>
    <property type="project" value="InterPro"/>
</dbReference>
<dbReference type="InterPro" id="IPR011330">
    <property type="entry name" value="Glyco_hydro/deAcase_b/a-brl"/>
</dbReference>
<dbReference type="InterPro" id="IPR041147">
    <property type="entry name" value="GH38_C"/>
</dbReference>
<dbReference type="Gene3D" id="2.70.98.30">
    <property type="entry name" value="Golgi alpha-mannosidase II, domain 4"/>
    <property type="match status" value="1"/>
</dbReference>
<dbReference type="Gene3D" id="2.60.40.1180">
    <property type="entry name" value="Golgi alpha-mannosidase II"/>
    <property type="match status" value="1"/>
</dbReference>
<proteinExistence type="predicted"/>
<dbReference type="Gene3D" id="3.20.110.10">
    <property type="entry name" value="Glycoside hydrolase 38, N terminal domain"/>
    <property type="match status" value="1"/>
</dbReference>
<keyword evidence="1" id="KW-0732">Signal</keyword>
<dbReference type="InterPro" id="IPR013780">
    <property type="entry name" value="Glyco_hydro_b"/>
</dbReference>
<evidence type="ECO:0000259" key="2">
    <source>
        <dbReference type="Pfam" id="PF01074"/>
    </source>
</evidence>
<evidence type="ECO:0000259" key="4">
    <source>
        <dbReference type="Pfam" id="PF17677"/>
    </source>
</evidence>
<dbReference type="GO" id="GO:0030246">
    <property type="term" value="F:carbohydrate binding"/>
    <property type="evidence" value="ECO:0007669"/>
    <property type="project" value="InterPro"/>
</dbReference>
<dbReference type="InterPro" id="IPR011013">
    <property type="entry name" value="Gal_mutarotase_sf_dom"/>
</dbReference>
<evidence type="ECO:0000256" key="1">
    <source>
        <dbReference type="SAM" id="SignalP"/>
    </source>
</evidence>
<dbReference type="PANTHER" id="PTHR46017">
    <property type="entry name" value="ALPHA-MANNOSIDASE 2C1"/>
    <property type="match status" value="1"/>
</dbReference>
<evidence type="ECO:0000313" key="5">
    <source>
        <dbReference type="EMBL" id="KAA9036139.1"/>
    </source>
</evidence>
<accession>A0A5J5IBI4</accession>
<gene>
    <name evidence="5" type="ORF">FW778_19835</name>
</gene>
<dbReference type="GO" id="GO:0006013">
    <property type="term" value="P:mannose metabolic process"/>
    <property type="evidence" value="ECO:0007669"/>
    <property type="project" value="InterPro"/>
</dbReference>
<dbReference type="InterPro" id="IPR000602">
    <property type="entry name" value="Glyco_hydro_38_N"/>
</dbReference>
<comment type="caution">
    <text evidence="5">The sequence shown here is derived from an EMBL/GenBank/DDBJ whole genome shotgun (WGS) entry which is preliminary data.</text>
</comment>
<dbReference type="GO" id="GO:0009313">
    <property type="term" value="P:oligosaccharide catabolic process"/>
    <property type="evidence" value="ECO:0007669"/>
    <property type="project" value="TreeGrafter"/>
</dbReference>
<evidence type="ECO:0000259" key="3">
    <source>
        <dbReference type="Pfam" id="PF07748"/>
    </source>
</evidence>
<dbReference type="Pfam" id="PF17677">
    <property type="entry name" value="Glyco_hydro38C2"/>
    <property type="match status" value="1"/>
</dbReference>